<dbReference type="EMBL" id="JBJQND010000015">
    <property type="protein sequence ID" value="KAL3852150.1"/>
    <property type="molecule type" value="Genomic_DNA"/>
</dbReference>
<accession>A0ABD3USW3</accession>
<feature type="compositionally biased region" description="Basic and acidic residues" evidence="2">
    <location>
        <begin position="62"/>
        <end position="88"/>
    </location>
</feature>
<dbReference type="Proteomes" id="UP001634394">
    <property type="component" value="Unassembled WGS sequence"/>
</dbReference>
<keyword evidence="1" id="KW-0040">ANK repeat</keyword>
<evidence type="ECO:0000313" key="3">
    <source>
        <dbReference type="EMBL" id="KAL3852150.1"/>
    </source>
</evidence>
<keyword evidence="4" id="KW-1185">Reference proteome</keyword>
<feature type="compositionally biased region" description="Polar residues" evidence="2">
    <location>
        <begin position="207"/>
        <end position="221"/>
    </location>
</feature>
<proteinExistence type="predicted"/>
<dbReference type="InterPro" id="IPR036770">
    <property type="entry name" value="Ankyrin_rpt-contain_sf"/>
</dbReference>
<feature type="compositionally biased region" description="Polar residues" evidence="2">
    <location>
        <begin position="528"/>
        <end position="546"/>
    </location>
</feature>
<dbReference type="SUPFAM" id="SSF48403">
    <property type="entry name" value="Ankyrin repeat"/>
    <property type="match status" value="1"/>
</dbReference>
<sequence length="714" mass="79813">MSASDISEEITTDDELIEEHIFDEDDELNEDLSIKIVLQAEVNNEDVGSEVVNEAKTKSDFGLKRGGAEENEDKKQDVRHMKSSRQDVGDGVNINTYLGKDSEDLYDSNYDCNGETDNTSTDKTLGDNSIVSEVSKLTNRDNVDTGYRKEISIDAFNGNIIQKTAEKVCDNDPQTSCTILNVTENLVDLQTVYQNTIDTDSSKDYGQGSNYTSMNGGINTDTAEENTTRSDRLGEETESFVEGSLGTGRESQGLGGLADDEDSELDPFEDPPDVDANIDTSFQSESREENIDEDDDDRTDMTLSEMRDMYNAVKAGNIDCLEDCLDKRCSDINMTWYSENLLMAAIRAGQQEMAEFLLDNGVDYNYETSVIEVDEVKGKKRLDVYSLTCRQLALDYGLLDIAEIIDERNGNLFNFVKPRKRQIRLRRPKPPTPTLSPNEEGGILEEGDEERLICQNSSKDPEATELNSKNMDSMQKTDVDSDFGLNTANKDNTPEQGRSYSSVANSCTGSISDVPRRYGPDEGYETMSPKSSPRCSPLNSRTGTSDYVSVRGTKASLLLQGYTRTRLPKINHQSTPQETKATDKKVETVGSYAWESKFWHRKVPKQLPAEIDTAKNTRDRVRTNNPWVAENNESINQYASDNFRNGSVKKFTKKDTLHKSQNNRTGYFAEQSHARKRGSLPNIVRKPDKGTSRINSASIIPKISYSTVSRGKQV</sequence>
<evidence type="ECO:0000313" key="4">
    <source>
        <dbReference type="Proteomes" id="UP001634394"/>
    </source>
</evidence>
<feature type="compositionally biased region" description="Polar residues" evidence="2">
    <location>
        <begin position="465"/>
        <end position="476"/>
    </location>
</feature>
<evidence type="ECO:0000256" key="2">
    <source>
        <dbReference type="SAM" id="MobiDB-lite"/>
    </source>
</evidence>
<organism evidence="3 4">
    <name type="scientific">Sinanodonta woodiana</name>
    <name type="common">Chinese pond mussel</name>
    <name type="synonym">Anodonta woodiana</name>
    <dbReference type="NCBI Taxonomy" id="1069815"/>
    <lineage>
        <taxon>Eukaryota</taxon>
        <taxon>Metazoa</taxon>
        <taxon>Spiralia</taxon>
        <taxon>Lophotrochozoa</taxon>
        <taxon>Mollusca</taxon>
        <taxon>Bivalvia</taxon>
        <taxon>Autobranchia</taxon>
        <taxon>Heteroconchia</taxon>
        <taxon>Palaeoheterodonta</taxon>
        <taxon>Unionida</taxon>
        <taxon>Unionoidea</taxon>
        <taxon>Unionidae</taxon>
        <taxon>Unioninae</taxon>
        <taxon>Sinanodonta</taxon>
    </lineage>
</organism>
<evidence type="ECO:0000256" key="1">
    <source>
        <dbReference type="PROSITE-ProRule" id="PRU00023"/>
    </source>
</evidence>
<dbReference type="InterPro" id="IPR002110">
    <property type="entry name" value="Ankyrin_rpt"/>
</dbReference>
<feature type="compositionally biased region" description="Polar residues" evidence="2">
    <location>
        <begin position="484"/>
        <end position="511"/>
    </location>
</feature>
<feature type="region of interest" description="Disordered" evidence="2">
    <location>
        <begin position="658"/>
        <end position="695"/>
    </location>
</feature>
<name>A0ABD3USW3_SINWO</name>
<reference evidence="3 4" key="1">
    <citation type="submission" date="2024-11" db="EMBL/GenBank/DDBJ databases">
        <title>Chromosome-level genome assembly of the freshwater bivalve Anodonta woodiana.</title>
        <authorList>
            <person name="Chen X."/>
        </authorList>
    </citation>
    <scope>NUCLEOTIDE SEQUENCE [LARGE SCALE GENOMIC DNA]</scope>
    <source>
        <strain evidence="3">MN2024</strain>
        <tissue evidence="3">Gills</tissue>
    </source>
</reference>
<feature type="region of interest" description="Disordered" evidence="2">
    <location>
        <begin position="62"/>
        <end position="90"/>
    </location>
</feature>
<feature type="region of interest" description="Disordered" evidence="2">
    <location>
        <begin position="198"/>
        <end position="298"/>
    </location>
</feature>
<dbReference type="AlphaFoldDB" id="A0ABD3USW3"/>
<feature type="compositionally biased region" description="Acidic residues" evidence="2">
    <location>
        <begin position="258"/>
        <end position="273"/>
    </location>
</feature>
<dbReference type="PROSITE" id="PS50088">
    <property type="entry name" value="ANK_REPEAT"/>
    <property type="match status" value="1"/>
</dbReference>
<feature type="compositionally biased region" description="Basic and acidic residues" evidence="2">
    <location>
        <begin position="226"/>
        <end position="235"/>
    </location>
</feature>
<gene>
    <name evidence="3" type="ORF">ACJMK2_015828</name>
</gene>
<feature type="region of interest" description="Disordered" evidence="2">
    <location>
        <begin position="424"/>
        <end position="546"/>
    </location>
</feature>
<dbReference type="Gene3D" id="1.25.40.20">
    <property type="entry name" value="Ankyrin repeat-containing domain"/>
    <property type="match status" value="1"/>
</dbReference>
<protein>
    <submittedName>
        <fullName evidence="3">Uncharacterized protein</fullName>
    </submittedName>
</protein>
<comment type="caution">
    <text evidence="3">The sequence shown here is derived from an EMBL/GenBank/DDBJ whole genome shotgun (WGS) entry which is preliminary data.</text>
</comment>
<dbReference type="SMART" id="SM00248">
    <property type="entry name" value="ANK"/>
    <property type="match status" value="3"/>
</dbReference>
<feature type="repeat" description="ANK" evidence="1">
    <location>
        <begin position="337"/>
        <end position="369"/>
    </location>
</feature>